<evidence type="ECO:0008006" key="3">
    <source>
        <dbReference type="Google" id="ProtNLM"/>
    </source>
</evidence>
<dbReference type="RefSeq" id="WP_014254862.1">
    <property type="nucleotide sequence ID" value="NC_016627.1"/>
</dbReference>
<evidence type="ECO:0000313" key="2">
    <source>
        <dbReference type="Proteomes" id="UP000005435"/>
    </source>
</evidence>
<sequence>MGAGREAIANARSLNITDSAKLSEIGNIAADIVYELGTLGLKTEQNITRATRLAGAGVSKENIINVIRNNLDSSPFIQKKILNFEEFKYLDSSQKWCLQNAIDNGYIDISKWMGKISGNFENLTVEEWNAVNKYLINGKDLYRIPEGNIKTPDFLIDGVKIEFKGINAQTFDNIRTQALKYANESFPPTPSGKNADRLVLDCAYNNLDINLEQAEALLNEIKQLYPNKVVEIWTKFGDFFK</sequence>
<reference evidence="1 2" key="2">
    <citation type="journal article" date="2012" name="Stand. Genomic Sci.">
        <title>Complete Genome Sequence of Clostridium clariflavum DSM 19732.</title>
        <authorList>
            <person name="Izquierdo J.A."/>
            <person name="Goodwin L."/>
            <person name="Davenport K.W."/>
            <person name="Teshima H."/>
            <person name="Bruce D."/>
            <person name="Detter C."/>
            <person name="Tapia R."/>
            <person name="Han S."/>
            <person name="Land M."/>
            <person name="Hauser L."/>
            <person name="Jeffries C.D."/>
            <person name="Han J."/>
            <person name="Pitluck S."/>
            <person name="Nolan M."/>
            <person name="Chen A."/>
            <person name="Huntemann M."/>
            <person name="Mavromatis K."/>
            <person name="Mikhailova N."/>
            <person name="Liolios K."/>
            <person name="Woyke T."/>
            <person name="Lynd L.R."/>
        </authorList>
    </citation>
    <scope>NUCLEOTIDE SEQUENCE [LARGE SCALE GENOMIC DNA]</scope>
    <source>
        <strain evidence="2">DSM 19732 / NBRC 101661 / EBR45</strain>
    </source>
</reference>
<protein>
    <recommendedName>
        <fullName evidence="3">tRNA nuclease CdiA C-terminal domain-containing protein</fullName>
    </recommendedName>
</protein>
<dbReference type="Proteomes" id="UP000005435">
    <property type="component" value="Chromosome"/>
</dbReference>
<keyword evidence="2" id="KW-1185">Reference proteome</keyword>
<dbReference type="STRING" id="720554.Clocl_1645"/>
<evidence type="ECO:0000313" key="1">
    <source>
        <dbReference type="EMBL" id="AEV68268.1"/>
    </source>
</evidence>
<dbReference type="KEGG" id="ccl:Clocl_1645"/>
<reference evidence="2" key="1">
    <citation type="submission" date="2011-12" db="EMBL/GenBank/DDBJ databases">
        <title>Complete sequence of Clostridium clariflavum DSM 19732.</title>
        <authorList>
            <consortium name="US DOE Joint Genome Institute"/>
            <person name="Lucas S."/>
            <person name="Han J."/>
            <person name="Lapidus A."/>
            <person name="Cheng J.-F."/>
            <person name="Goodwin L."/>
            <person name="Pitluck S."/>
            <person name="Peters L."/>
            <person name="Teshima H."/>
            <person name="Detter J.C."/>
            <person name="Han C."/>
            <person name="Tapia R."/>
            <person name="Land M."/>
            <person name="Hauser L."/>
            <person name="Kyrpides N."/>
            <person name="Ivanova N."/>
            <person name="Pagani I."/>
            <person name="Kitzmiller T."/>
            <person name="Lynd L."/>
            <person name="Izquierdo J."/>
            <person name="Woyke T."/>
        </authorList>
    </citation>
    <scope>NUCLEOTIDE SEQUENCE [LARGE SCALE GENOMIC DNA]</scope>
    <source>
        <strain evidence="2">DSM 19732 / NBRC 101661 / EBR45</strain>
    </source>
</reference>
<dbReference type="AlphaFoldDB" id="G8LSG4"/>
<gene>
    <name evidence="1" type="ordered locus">Clocl_1645</name>
</gene>
<name>G8LSG4_ACECE</name>
<dbReference type="HOGENOM" id="CLU_1150292_0_0_9"/>
<organism evidence="1 2">
    <name type="scientific">Acetivibrio clariflavus (strain DSM 19732 / NBRC 101661 / EBR45)</name>
    <name type="common">Clostridium clariflavum</name>
    <dbReference type="NCBI Taxonomy" id="720554"/>
    <lineage>
        <taxon>Bacteria</taxon>
        <taxon>Bacillati</taxon>
        <taxon>Bacillota</taxon>
        <taxon>Clostridia</taxon>
        <taxon>Eubacteriales</taxon>
        <taxon>Oscillospiraceae</taxon>
        <taxon>Acetivibrio</taxon>
    </lineage>
</organism>
<dbReference type="EMBL" id="CP003065">
    <property type="protein sequence ID" value="AEV68268.1"/>
    <property type="molecule type" value="Genomic_DNA"/>
</dbReference>
<proteinExistence type="predicted"/>
<accession>G8LSG4</accession>